<dbReference type="Pfam" id="PF00528">
    <property type="entry name" value="BPD_transp_1"/>
    <property type="match status" value="1"/>
</dbReference>
<name>A0A382L7M3_9ZZZZ</name>
<dbReference type="EMBL" id="UINC01084507">
    <property type="protein sequence ID" value="SVC31222.1"/>
    <property type="molecule type" value="Genomic_DNA"/>
</dbReference>
<feature type="domain" description="ABC transmembrane type-1" evidence="8">
    <location>
        <begin position="69"/>
        <end position="236"/>
    </location>
</feature>
<evidence type="ECO:0000259" key="8">
    <source>
        <dbReference type="PROSITE" id="PS50928"/>
    </source>
</evidence>
<evidence type="ECO:0000256" key="6">
    <source>
        <dbReference type="ARBA" id="ARBA00023136"/>
    </source>
</evidence>
<evidence type="ECO:0000256" key="5">
    <source>
        <dbReference type="ARBA" id="ARBA00022989"/>
    </source>
</evidence>
<feature type="transmembrane region" description="Helical" evidence="7">
    <location>
        <begin position="179"/>
        <end position="201"/>
    </location>
</feature>
<dbReference type="PANTHER" id="PTHR43744">
    <property type="entry name" value="ABC TRANSPORTER PERMEASE PROTEIN MG189-RELATED-RELATED"/>
    <property type="match status" value="1"/>
</dbReference>
<dbReference type="GO" id="GO:0055085">
    <property type="term" value="P:transmembrane transport"/>
    <property type="evidence" value="ECO:0007669"/>
    <property type="project" value="InterPro"/>
</dbReference>
<keyword evidence="4 7" id="KW-0812">Transmembrane</keyword>
<dbReference type="Gene3D" id="1.10.3720.10">
    <property type="entry name" value="MetI-like"/>
    <property type="match status" value="1"/>
</dbReference>
<sequence length="236" mass="26970">MGLKLQKGLLHLVLMAIGFVMLMPFLWMLSTSLKFPNEIFTYPPTWIPSKIRWDNYFDAFTAVPFGRYYANSLVVALSVTFIVLISSSLAAYAFSRLKFPGREMLFVIYLATLMIPFPVLLIPNFLIVREFGWYDTYAALILPPAFSAIATFLYRQAFRGIPKELDEAARIDGASSWRIWWNVIMPNAVPVTAALAIFTFLGNWNEFLWPLVVTHSQEMRTIPIGLNSFQGQYSVK</sequence>
<feature type="transmembrane region" description="Helical" evidence="7">
    <location>
        <begin position="73"/>
        <end position="94"/>
    </location>
</feature>
<comment type="subcellular location">
    <subcellularLocation>
        <location evidence="1">Cell membrane</location>
        <topology evidence="1">Multi-pass membrane protein</topology>
    </subcellularLocation>
</comment>
<evidence type="ECO:0000256" key="2">
    <source>
        <dbReference type="ARBA" id="ARBA00022448"/>
    </source>
</evidence>
<feature type="transmembrane region" description="Helical" evidence="7">
    <location>
        <begin position="12"/>
        <end position="30"/>
    </location>
</feature>
<dbReference type="GO" id="GO:0005886">
    <property type="term" value="C:plasma membrane"/>
    <property type="evidence" value="ECO:0007669"/>
    <property type="project" value="UniProtKB-SubCell"/>
</dbReference>
<dbReference type="CDD" id="cd06261">
    <property type="entry name" value="TM_PBP2"/>
    <property type="match status" value="1"/>
</dbReference>
<keyword evidence="2" id="KW-0813">Transport</keyword>
<dbReference type="PROSITE" id="PS50928">
    <property type="entry name" value="ABC_TM1"/>
    <property type="match status" value="1"/>
</dbReference>
<dbReference type="AlphaFoldDB" id="A0A382L7M3"/>
<dbReference type="InterPro" id="IPR000515">
    <property type="entry name" value="MetI-like"/>
</dbReference>
<keyword evidence="5 7" id="KW-1133">Transmembrane helix</keyword>
<feature type="transmembrane region" description="Helical" evidence="7">
    <location>
        <begin position="134"/>
        <end position="154"/>
    </location>
</feature>
<proteinExistence type="predicted"/>
<organism evidence="9">
    <name type="scientific">marine metagenome</name>
    <dbReference type="NCBI Taxonomy" id="408172"/>
    <lineage>
        <taxon>unclassified sequences</taxon>
        <taxon>metagenomes</taxon>
        <taxon>ecological metagenomes</taxon>
    </lineage>
</organism>
<dbReference type="InterPro" id="IPR035906">
    <property type="entry name" value="MetI-like_sf"/>
</dbReference>
<dbReference type="SUPFAM" id="SSF161098">
    <property type="entry name" value="MetI-like"/>
    <property type="match status" value="1"/>
</dbReference>
<accession>A0A382L7M3</accession>
<evidence type="ECO:0000256" key="7">
    <source>
        <dbReference type="SAM" id="Phobius"/>
    </source>
</evidence>
<dbReference type="PANTHER" id="PTHR43744:SF12">
    <property type="entry name" value="ABC TRANSPORTER PERMEASE PROTEIN MG189-RELATED"/>
    <property type="match status" value="1"/>
</dbReference>
<evidence type="ECO:0000256" key="4">
    <source>
        <dbReference type="ARBA" id="ARBA00022692"/>
    </source>
</evidence>
<evidence type="ECO:0000256" key="3">
    <source>
        <dbReference type="ARBA" id="ARBA00022475"/>
    </source>
</evidence>
<reference evidence="9" key="1">
    <citation type="submission" date="2018-05" db="EMBL/GenBank/DDBJ databases">
        <authorList>
            <person name="Lanie J.A."/>
            <person name="Ng W.-L."/>
            <person name="Kazmierczak K.M."/>
            <person name="Andrzejewski T.M."/>
            <person name="Davidsen T.M."/>
            <person name="Wayne K.J."/>
            <person name="Tettelin H."/>
            <person name="Glass J.I."/>
            <person name="Rusch D."/>
            <person name="Podicherti R."/>
            <person name="Tsui H.-C.T."/>
            <person name="Winkler M.E."/>
        </authorList>
    </citation>
    <scope>NUCLEOTIDE SEQUENCE</scope>
</reference>
<gene>
    <name evidence="9" type="ORF">METZ01_LOCUS284076</name>
</gene>
<feature type="transmembrane region" description="Helical" evidence="7">
    <location>
        <begin position="106"/>
        <end position="128"/>
    </location>
</feature>
<protein>
    <recommendedName>
        <fullName evidence="8">ABC transmembrane type-1 domain-containing protein</fullName>
    </recommendedName>
</protein>
<keyword evidence="6 7" id="KW-0472">Membrane</keyword>
<keyword evidence="3" id="KW-1003">Cell membrane</keyword>
<evidence type="ECO:0000256" key="1">
    <source>
        <dbReference type="ARBA" id="ARBA00004651"/>
    </source>
</evidence>
<feature type="non-terminal residue" evidence="9">
    <location>
        <position position="236"/>
    </location>
</feature>
<evidence type="ECO:0000313" key="9">
    <source>
        <dbReference type="EMBL" id="SVC31222.1"/>
    </source>
</evidence>